<feature type="compositionally biased region" description="Basic residues" evidence="4">
    <location>
        <begin position="285"/>
        <end position="297"/>
    </location>
</feature>
<evidence type="ECO:0000256" key="3">
    <source>
        <dbReference type="ARBA" id="ARBA00023274"/>
    </source>
</evidence>
<reference evidence="6" key="1">
    <citation type="submission" date="2009-08" db="EMBL/GenBank/DDBJ databases">
        <title>Annotation of Salpingoeca rosetta.</title>
        <authorList>
            <consortium name="The Broad Institute Genome Sequencing Platform"/>
            <person name="Russ C."/>
            <person name="Cuomo C."/>
            <person name="Burger G."/>
            <person name="Gray M.W."/>
            <person name="Holland P.W.H."/>
            <person name="King N."/>
            <person name="Lang F.B.F."/>
            <person name="Roger A.J."/>
            <person name="Ruiz-Trillo I."/>
            <person name="Young S.K."/>
            <person name="Zeng Q."/>
            <person name="Gargeya S."/>
            <person name="Alvarado L."/>
            <person name="Berlin A."/>
            <person name="Chapman S.B."/>
            <person name="Chen Z."/>
            <person name="Freedman E."/>
            <person name="Gellesch M."/>
            <person name="Goldberg J."/>
            <person name="Griggs A."/>
            <person name="Gujja S."/>
            <person name="Heilman E."/>
            <person name="Heiman D."/>
            <person name="Howarth C."/>
            <person name="Mehta T."/>
            <person name="Neiman D."/>
            <person name="Pearson M."/>
            <person name="Roberts A."/>
            <person name="Saif S."/>
            <person name="Shea T."/>
            <person name="Shenoy N."/>
            <person name="Sisk P."/>
            <person name="Stolte C."/>
            <person name="Sykes S."/>
            <person name="White J."/>
            <person name="Yandava C."/>
            <person name="Haas B."/>
            <person name="Nusbaum C."/>
            <person name="Birren B."/>
        </authorList>
    </citation>
    <scope>NUCLEOTIDE SEQUENCE [LARGE SCALE GENOMIC DNA]</scope>
    <source>
        <strain evidence="6">ATCC 50818</strain>
    </source>
</reference>
<evidence type="ECO:0000313" key="7">
    <source>
        <dbReference type="Proteomes" id="UP000007799"/>
    </source>
</evidence>
<sequence>MSSALQWKIVRKFNKFQHVNSSGDGRVFSKEPTNLKNINSPRFSGIVNAKAIGLKAGPKGGAIVITKTKKAAVCPKKGFQGVALRRGARPTNRAVANVARCLRPDLKRAAVARASALILASKPKSGSKKSRSGRKSRKSRNEAKNAEVCEKLVNLATAAKRYESKQEMAKLQRLQAQTQQVFHDTQASVPPWFTMPKPTVGAEVQSLPIDAAWHGFATHMSSACVTAMELFCRDRRQHDAPTAQFLERMRHHTSRRAAAAAAAAAARHAPQYQRSHPQAQAHPQTHLRPRPHPHRHVCAPAPAQQPQIQTQPQPHVRRAVYQRDNAGISSVQQPHGQAYPQTQPFQTNLELPPGDYDVVFSDRDTGQKQAYRLIMGPNERTTLALSRPR</sequence>
<evidence type="ECO:0000313" key="6">
    <source>
        <dbReference type="EMBL" id="EGD83574.1"/>
    </source>
</evidence>
<evidence type="ECO:0000259" key="5">
    <source>
        <dbReference type="Pfam" id="PF01778"/>
    </source>
</evidence>
<dbReference type="InParanoid" id="F2U6U2"/>
<dbReference type="Gene3D" id="3.30.390.110">
    <property type="match status" value="1"/>
</dbReference>
<dbReference type="GO" id="GO:0006412">
    <property type="term" value="P:translation"/>
    <property type="evidence" value="ECO:0007669"/>
    <property type="project" value="InterPro"/>
</dbReference>
<evidence type="ECO:0000256" key="4">
    <source>
        <dbReference type="SAM" id="MobiDB-lite"/>
    </source>
</evidence>
<feature type="region of interest" description="Disordered" evidence="4">
    <location>
        <begin position="262"/>
        <end position="312"/>
    </location>
</feature>
<dbReference type="PANTHER" id="PTHR10544">
    <property type="entry name" value="60S RIBOSOMAL PROTEIN L28"/>
    <property type="match status" value="1"/>
</dbReference>
<feature type="domain" description="Ribosomal eL28/Mak16" evidence="5">
    <location>
        <begin position="5"/>
        <end position="118"/>
    </location>
</feature>
<dbReference type="EMBL" id="GL832963">
    <property type="protein sequence ID" value="EGD83574.1"/>
    <property type="molecule type" value="Genomic_DNA"/>
</dbReference>
<dbReference type="GO" id="GO:1990904">
    <property type="term" value="C:ribonucleoprotein complex"/>
    <property type="evidence" value="ECO:0007669"/>
    <property type="project" value="UniProtKB-KW"/>
</dbReference>
<dbReference type="OrthoDB" id="338850at2759"/>
<gene>
    <name evidence="6" type="ORF">PTSG_12140</name>
</gene>
<accession>F2U6U2</accession>
<dbReference type="Pfam" id="PF01778">
    <property type="entry name" value="Ribosomal_L28e"/>
    <property type="match status" value="1"/>
</dbReference>
<dbReference type="InterPro" id="IPR029004">
    <property type="entry name" value="Ribosomal_eL28/Mak16"/>
</dbReference>
<dbReference type="eggNOG" id="KOG3412">
    <property type="taxonomic scope" value="Eukaryota"/>
</dbReference>
<dbReference type="KEGG" id="sre:PTSG_12140"/>
<feature type="region of interest" description="Disordered" evidence="4">
    <location>
        <begin position="121"/>
        <end position="144"/>
    </location>
</feature>
<protein>
    <recommendedName>
        <fullName evidence="5">Ribosomal eL28/Mak16 domain-containing protein</fullName>
    </recommendedName>
</protein>
<evidence type="ECO:0000256" key="1">
    <source>
        <dbReference type="ARBA" id="ARBA00007926"/>
    </source>
</evidence>
<keyword evidence="7" id="KW-1185">Reference proteome</keyword>
<dbReference type="RefSeq" id="XP_004995078.1">
    <property type="nucleotide sequence ID" value="XM_004995021.1"/>
</dbReference>
<keyword evidence="2" id="KW-0689">Ribosomal protein</keyword>
<comment type="similarity">
    <text evidence="1">Belongs to the eukaryotic ribosomal protein eL28 family.</text>
</comment>
<evidence type="ECO:0000256" key="2">
    <source>
        <dbReference type="ARBA" id="ARBA00022980"/>
    </source>
</evidence>
<dbReference type="Proteomes" id="UP000007799">
    <property type="component" value="Unassembled WGS sequence"/>
</dbReference>
<dbReference type="GO" id="GO:0005840">
    <property type="term" value="C:ribosome"/>
    <property type="evidence" value="ECO:0007669"/>
    <property type="project" value="UniProtKB-KW"/>
</dbReference>
<feature type="compositionally biased region" description="Low complexity" evidence="4">
    <location>
        <begin position="298"/>
        <end position="312"/>
    </location>
</feature>
<dbReference type="STRING" id="946362.F2U6U2"/>
<proteinExistence type="inferred from homology"/>
<dbReference type="GeneID" id="16075658"/>
<dbReference type="GO" id="GO:0003735">
    <property type="term" value="F:structural constituent of ribosome"/>
    <property type="evidence" value="ECO:0007669"/>
    <property type="project" value="InterPro"/>
</dbReference>
<dbReference type="InterPro" id="IPR002672">
    <property type="entry name" value="Ribosomal_eL28"/>
</dbReference>
<feature type="compositionally biased region" description="Basic residues" evidence="4">
    <location>
        <begin position="125"/>
        <end position="138"/>
    </location>
</feature>
<keyword evidence="3" id="KW-0687">Ribonucleoprotein</keyword>
<name>F2U6U2_SALR5</name>
<organism evidence="7">
    <name type="scientific">Salpingoeca rosetta (strain ATCC 50818 / BSB-021)</name>
    <dbReference type="NCBI Taxonomy" id="946362"/>
    <lineage>
        <taxon>Eukaryota</taxon>
        <taxon>Choanoflagellata</taxon>
        <taxon>Craspedida</taxon>
        <taxon>Salpingoecidae</taxon>
        <taxon>Salpingoeca</taxon>
    </lineage>
</organism>
<dbReference type="AlphaFoldDB" id="F2U6U2"/>